<gene>
    <name evidence="11" type="ORF">C8A04DRAFT_24643</name>
</gene>
<feature type="compositionally biased region" description="Polar residues" evidence="9">
    <location>
        <begin position="749"/>
        <end position="760"/>
    </location>
</feature>
<comment type="function">
    <text evidence="8">Involved in the regulation of telomere length, clustering and has a specific role in telomere position effect (TPE).</text>
</comment>
<feature type="compositionally biased region" description="Polar residues" evidence="9">
    <location>
        <begin position="687"/>
        <end position="700"/>
    </location>
</feature>
<dbReference type="EMBL" id="MU853556">
    <property type="protein sequence ID" value="KAK4147399.1"/>
    <property type="molecule type" value="Genomic_DNA"/>
</dbReference>
<dbReference type="CDD" id="cd11655">
    <property type="entry name" value="rap1_myb-like"/>
    <property type="match status" value="1"/>
</dbReference>
<feature type="compositionally biased region" description="Low complexity" evidence="9">
    <location>
        <begin position="263"/>
        <end position="273"/>
    </location>
</feature>
<feature type="region of interest" description="Disordered" evidence="9">
    <location>
        <begin position="358"/>
        <end position="400"/>
    </location>
</feature>
<dbReference type="InterPro" id="IPR039595">
    <property type="entry name" value="TE2IP/Rap1"/>
</dbReference>
<evidence type="ECO:0000256" key="2">
    <source>
        <dbReference type="ARBA" id="ARBA00022454"/>
    </source>
</evidence>
<dbReference type="GeneID" id="87815860"/>
<proteinExistence type="inferred from homology"/>
<comment type="similarity">
    <text evidence="1 8">Belongs to the RAP1 family.</text>
</comment>
<dbReference type="GO" id="GO:0010833">
    <property type="term" value="P:telomere maintenance via telomere lengthening"/>
    <property type="evidence" value="ECO:0007669"/>
    <property type="project" value="UniProtKB-UniRule"/>
</dbReference>
<dbReference type="InterPro" id="IPR001357">
    <property type="entry name" value="BRCT_dom"/>
</dbReference>
<dbReference type="GO" id="GO:0031848">
    <property type="term" value="P:protection from non-homologous end joining at telomere"/>
    <property type="evidence" value="ECO:0007669"/>
    <property type="project" value="TreeGrafter"/>
</dbReference>
<feature type="compositionally biased region" description="Acidic residues" evidence="9">
    <location>
        <begin position="359"/>
        <end position="368"/>
    </location>
</feature>
<dbReference type="InterPro" id="IPR009057">
    <property type="entry name" value="Homeodomain-like_sf"/>
</dbReference>
<keyword evidence="12" id="KW-1185">Reference proteome</keyword>
<dbReference type="Pfam" id="PF11626">
    <property type="entry name" value="Rap1_C"/>
    <property type="match status" value="1"/>
</dbReference>
<keyword evidence="6" id="KW-0804">Transcription</keyword>
<dbReference type="Pfam" id="PF08914">
    <property type="entry name" value="Myb_Rap1"/>
    <property type="match status" value="1"/>
</dbReference>
<evidence type="ECO:0000256" key="6">
    <source>
        <dbReference type="ARBA" id="ARBA00023163"/>
    </source>
</evidence>
<dbReference type="PROSITE" id="PS50096">
    <property type="entry name" value="IQ"/>
    <property type="match status" value="1"/>
</dbReference>
<dbReference type="AlphaFoldDB" id="A0AAN6ZRJ2"/>
<dbReference type="PANTHER" id="PTHR16466">
    <property type="entry name" value="TELOMERE REPEAT-BINDING FACTOR 2-INTERACTING PROTEIN 1"/>
    <property type="match status" value="1"/>
</dbReference>
<dbReference type="CDD" id="cd23767">
    <property type="entry name" value="IQCD"/>
    <property type="match status" value="1"/>
</dbReference>
<evidence type="ECO:0000259" key="10">
    <source>
        <dbReference type="PROSITE" id="PS50172"/>
    </source>
</evidence>
<feature type="compositionally biased region" description="Polar residues" evidence="9">
    <location>
        <begin position="722"/>
        <end position="733"/>
    </location>
</feature>
<dbReference type="PROSITE" id="PS50172">
    <property type="entry name" value="BRCT"/>
    <property type="match status" value="1"/>
</dbReference>
<name>A0AAN6ZRJ2_9PEZI</name>
<dbReference type="Proteomes" id="UP001302676">
    <property type="component" value="Unassembled WGS sequence"/>
</dbReference>
<dbReference type="InterPro" id="IPR015010">
    <property type="entry name" value="TERF2IP_Myb"/>
</dbReference>
<dbReference type="Gene3D" id="1.10.10.60">
    <property type="entry name" value="Homeodomain-like"/>
    <property type="match status" value="1"/>
</dbReference>
<dbReference type="InterPro" id="IPR036420">
    <property type="entry name" value="BRCT_dom_sf"/>
</dbReference>
<reference evidence="11" key="1">
    <citation type="journal article" date="2023" name="Mol. Phylogenet. Evol.">
        <title>Genome-scale phylogeny and comparative genomics of the fungal order Sordariales.</title>
        <authorList>
            <person name="Hensen N."/>
            <person name="Bonometti L."/>
            <person name="Westerberg I."/>
            <person name="Brannstrom I.O."/>
            <person name="Guillou S."/>
            <person name="Cros-Aarteil S."/>
            <person name="Calhoun S."/>
            <person name="Haridas S."/>
            <person name="Kuo A."/>
            <person name="Mondo S."/>
            <person name="Pangilinan J."/>
            <person name="Riley R."/>
            <person name="LaButti K."/>
            <person name="Andreopoulos B."/>
            <person name="Lipzen A."/>
            <person name="Chen C."/>
            <person name="Yan M."/>
            <person name="Daum C."/>
            <person name="Ng V."/>
            <person name="Clum A."/>
            <person name="Steindorff A."/>
            <person name="Ohm R.A."/>
            <person name="Martin F."/>
            <person name="Silar P."/>
            <person name="Natvig D.O."/>
            <person name="Lalanne C."/>
            <person name="Gautier V."/>
            <person name="Ament-Velasquez S.L."/>
            <person name="Kruys A."/>
            <person name="Hutchinson M.I."/>
            <person name="Powell A.J."/>
            <person name="Barry K."/>
            <person name="Miller A.N."/>
            <person name="Grigoriev I.V."/>
            <person name="Debuchy R."/>
            <person name="Gladieux P."/>
            <person name="Hiltunen Thoren M."/>
            <person name="Johannesson H."/>
        </authorList>
    </citation>
    <scope>NUCLEOTIDE SEQUENCE</scope>
    <source>
        <strain evidence="11">CBS 141.50</strain>
    </source>
</reference>
<dbReference type="InterPro" id="IPR036431">
    <property type="entry name" value="ARID_dom_sf"/>
</dbReference>
<evidence type="ECO:0000256" key="4">
    <source>
        <dbReference type="ARBA" id="ARBA00023015"/>
    </source>
</evidence>
<dbReference type="RefSeq" id="XP_062640770.1">
    <property type="nucleotide sequence ID" value="XM_062779247.1"/>
</dbReference>
<keyword evidence="5" id="KW-0010">Activator</keyword>
<keyword evidence="2 8" id="KW-0158">Chromosome</keyword>
<dbReference type="Gene3D" id="1.10.150.60">
    <property type="entry name" value="ARID DNA-binding domain"/>
    <property type="match status" value="1"/>
</dbReference>
<accession>A0AAN6ZRJ2</accession>
<sequence>MVAPIVYDGVNGNGDGALFNGTKFWVHLRVPQRNLIVEKIKNNGGTVVKLEKIADVLIADHVRKDSPAGSVSWQYITQSVDAGELIDISDYLIHKANDTASTGTRRAIRVPFTKLEEQILVTWLRNAGLDLGASGNLVYQKLEALYPDHTWHSWRSKSIALARLPADQLPGVLAELPPPTARSLVDPADVRSYRAAPTPARVSPAASASVEVKKPRPGSETPRTATPQVSERPARPADPPQAKAPSTHTPAKAPSTHTPRADTPQTRTSPTRSPRSRTPKASTPHAPTPVPATRKPPTSIGDRFRELEQRKRQIVAARQIQAAWRAYQTRKTWNQGLESITQFQARAVGFMVRRALDGLGEENDSNDEKDERGEKDEKGDEDGEPQDTAWFTAPEKSLGGNRELDQLWDHEKEDFLLPGGDAEFWGLDESEPDEQDEQDEKNEQDNPAPPSPSAPKQTQMATTEAEFWLCYNQLNAAYNVKPSPWVQIGQHAVNVWDLWRCARAGAGDGDNGGGGSQEHAARNWEVIAEEMGFDWVREPHMPVRLREGFERYLLELEVYLRRFEMEDEGADDDDEEEEGEEEEEGYEEDEEGYAEGEAEEELLGEAHATQEEAHAQIAIEAATSEDDFISSPPLAALKRVRGSDTPMNSSMRKRARYDPTVEIPETPAVRGQETQRTATAPAPAAGSLQTPTRRTHNGQPVTPRIVFDTQILSESEDAVVTPSQQLRLESSEATFPAQVPTRNGIPPRNTLNLNGTSSTARPLPRQPRLPIGTADDEPESSDGFEPVANVPVRPAPPRRALPWPTTSKPDKGKQPALTTSTSTSTSTSTARNPIMQQQQQQQQQPHRSTSTSTSTPTPTNSKTTPKTLIDPTPILTHFRGQYPDPLIIRAIHATTCSHNPTRTATVLASLSRGDGIPPNLRGVWTAADDTALKGIAPWVKGVMRDLQAVYGGTDGKVDRVVLEEVVKGGRGFRGGDGGEMGERERERVFWGLVGRHGGMGVLRRRGFLEAWERA</sequence>
<feature type="compositionally biased region" description="Low complexity" evidence="9">
    <location>
        <begin position="195"/>
        <end position="210"/>
    </location>
</feature>
<evidence type="ECO:0000256" key="1">
    <source>
        <dbReference type="ARBA" id="ARBA00010467"/>
    </source>
</evidence>
<keyword evidence="3 8" id="KW-0779">Telomere</keyword>
<evidence type="ECO:0000256" key="5">
    <source>
        <dbReference type="ARBA" id="ARBA00023159"/>
    </source>
</evidence>
<feature type="region of interest" description="Disordered" evidence="9">
    <location>
        <begin position="565"/>
        <end position="598"/>
    </location>
</feature>
<dbReference type="PANTHER" id="PTHR16466:SF6">
    <property type="entry name" value="TELOMERIC REPEAT-BINDING FACTOR 2-INTERACTING PROTEIN 1"/>
    <property type="match status" value="1"/>
</dbReference>
<feature type="region of interest" description="Disordered" evidence="9">
    <location>
        <begin position="195"/>
        <end position="305"/>
    </location>
</feature>
<keyword evidence="7 8" id="KW-0539">Nucleus</keyword>
<evidence type="ECO:0000256" key="8">
    <source>
        <dbReference type="RuleBase" id="RU367107"/>
    </source>
</evidence>
<dbReference type="InterPro" id="IPR021661">
    <property type="entry name" value="Rap1_C"/>
</dbReference>
<dbReference type="GO" id="GO:0042162">
    <property type="term" value="F:telomeric DNA binding"/>
    <property type="evidence" value="ECO:0007669"/>
    <property type="project" value="TreeGrafter"/>
</dbReference>
<comment type="subcellular location">
    <subcellularLocation>
        <location evidence="8">Nucleus</location>
    </subcellularLocation>
    <subcellularLocation>
        <location evidence="8">Chromosome</location>
        <location evidence="8">Telomere</location>
    </subcellularLocation>
</comment>
<evidence type="ECO:0000256" key="7">
    <source>
        <dbReference type="ARBA" id="ARBA00023242"/>
    </source>
</evidence>
<evidence type="ECO:0000256" key="3">
    <source>
        <dbReference type="ARBA" id="ARBA00022895"/>
    </source>
</evidence>
<organism evidence="11 12">
    <name type="scientific">Dichotomopilus funicola</name>
    <dbReference type="NCBI Taxonomy" id="1934379"/>
    <lineage>
        <taxon>Eukaryota</taxon>
        <taxon>Fungi</taxon>
        <taxon>Dikarya</taxon>
        <taxon>Ascomycota</taxon>
        <taxon>Pezizomycotina</taxon>
        <taxon>Sordariomycetes</taxon>
        <taxon>Sordariomycetidae</taxon>
        <taxon>Sordariales</taxon>
        <taxon>Chaetomiaceae</taxon>
        <taxon>Dichotomopilus</taxon>
    </lineage>
</organism>
<feature type="region of interest" description="Disordered" evidence="9">
    <location>
        <begin position="418"/>
        <end position="461"/>
    </location>
</feature>
<comment type="subunit">
    <text evidence="8">Homodimer.</text>
</comment>
<feature type="compositionally biased region" description="Basic and acidic residues" evidence="9">
    <location>
        <begin position="369"/>
        <end position="378"/>
    </location>
</feature>
<evidence type="ECO:0000256" key="9">
    <source>
        <dbReference type="SAM" id="MobiDB-lite"/>
    </source>
</evidence>
<dbReference type="SUPFAM" id="SSF52113">
    <property type="entry name" value="BRCT domain"/>
    <property type="match status" value="1"/>
</dbReference>
<feature type="region of interest" description="Disordered" evidence="9">
    <location>
        <begin position="722"/>
        <end position="871"/>
    </location>
</feature>
<feature type="domain" description="BRCT" evidence="10">
    <location>
        <begin position="14"/>
        <end position="93"/>
    </location>
</feature>
<comment type="caution">
    <text evidence="11">The sequence shown here is derived from an EMBL/GenBank/DDBJ whole genome shotgun (WGS) entry which is preliminary data.</text>
</comment>
<evidence type="ECO:0000313" key="12">
    <source>
        <dbReference type="Proteomes" id="UP001302676"/>
    </source>
</evidence>
<keyword evidence="4" id="KW-0805">Transcription regulation</keyword>
<feature type="region of interest" description="Disordered" evidence="9">
    <location>
        <begin position="666"/>
        <end position="702"/>
    </location>
</feature>
<evidence type="ECO:0000313" key="11">
    <source>
        <dbReference type="EMBL" id="KAK4147399.1"/>
    </source>
</evidence>
<dbReference type="Pfam" id="PF16589">
    <property type="entry name" value="BRCT_2"/>
    <property type="match status" value="1"/>
</dbReference>
<feature type="compositionally biased region" description="Low complexity" evidence="9">
    <location>
        <begin position="818"/>
        <end position="829"/>
    </location>
</feature>
<feature type="compositionally biased region" description="Acidic residues" evidence="9">
    <location>
        <begin position="426"/>
        <end position="442"/>
    </location>
</feature>
<feature type="compositionally biased region" description="Low complexity" evidence="9">
    <location>
        <begin position="836"/>
        <end position="867"/>
    </location>
</feature>
<dbReference type="GO" id="GO:0070187">
    <property type="term" value="C:shelterin complex"/>
    <property type="evidence" value="ECO:0007669"/>
    <property type="project" value="TreeGrafter"/>
</dbReference>
<dbReference type="SUPFAM" id="SSF46689">
    <property type="entry name" value="Homeodomain-like"/>
    <property type="match status" value="1"/>
</dbReference>
<dbReference type="SUPFAM" id="SSF46774">
    <property type="entry name" value="ARID-like"/>
    <property type="match status" value="1"/>
</dbReference>
<reference evidence="11" key="2">
    <citation type="submission" date="2023-05" db="EMBL/GenBank/DDBJ databases">
        <authorList>
            <consortium name="Lawrence Berkeley National Laboratory"/>
            <person name="Steindorff A."/>
            <person name="Hensen N."/>
            <person name="Bonometti L."/>
            <person name="Westerberg I."/>
            <person name="Brannstrom I.O."/>
            <person name="Guillou S."/>
            <person name="Cros-Aarteil S."/>
            <person name="Calhoun S."/>
            <person name="Haridas S."/>
            <person name="Kuo A."/>
            <person name="Mondo S."/>
            <person name="Pangilinan J."/>
            <person name="Riley R."/>
            <person name="Labutti K."/>
            <person name="Andreopoulos B."/>
            <person name="Lipzen A."/>
            <person name="Chen C."/>
            <person name="Yanf M."/>
            <person name="Daum C."/>
            <person name="Ng V."/>
            <person name="Clum A."/>
            <person name="Ohm R."/>
            <person name="Martin F."/>
            <person name="Silar P."/>
            <person name="Natvig D."/>
            <person name="Lalanne C."/>
            <person name="Gautier V."/>
            <person name="Ament-Velasquez S.L."/>
            <person name="Kruys A."/>
            <person name="Hutchinson M.I."/>
            <person name="Powell A.J."/>
            <person name="Barry K."/>
            <person name="Miller A.N."/>
            <person name="Grigoriev I.V."/>
            <person name="Debuchy R."/>
            <person name="Gladieux P."/>
            <person name="Thoren M.H."/>
            <person name="Johannesson H."/>
        </authorList>
    </citation>
    <scope>NUCLEOTIDE SEQUENCE</scope>
    <source>
        <strain evidence="11">CBS 141.50</strain>
    </source>
</reference>
<protein>
    <recommendedName>
        <fullName evidence="8">DNA-binding protein RAP1</fullName>
    </recommendedName>
</protein>